<proteinExistence type="inferred from homology"/>
<keyword evidence="2" id="KW-0378">Hydrolase</keyword>
<feature type="domain" description="Thioesterase" evidence="3">
    <location>
        <begin position="67"/>
        <end position="143"/>
    </location>
</feature>
<evidence type="ECO:0000256" key="2">
    <source>
        <dbReference type="ARBA" id="ARBA00022801"/>
    </source>
</evidence>
<protein>
    <recommendedName>
        <fullName evidence="3">Thioesterase domain-containing protein</fullName>
    </recommendedName>
</protein>
<comment type="similarity">
    <text evidence="1">Belongs to the thioesterase PaaI family.</text>
</comment>
<dbReference type="Proteomes" id="UP001164286">
    <property type="component" value="Unassembled WGS sequence"/>
</dbReference>
<reference evidence="4" key="1">
    <citation type="journal article" date="2022" name="G3 (Bethesda)">
        <title>High quality genome of the basidiomycete yeast Dioszegia hungarica PDD-24b-2 isolated from cloud water.</title>
        <authorList>
            <person name="Jarrige D."/>
            <person name="Haridas S."/>
            <person name="Bleykasten-Grosshans C."/>
            <person name="Joly M."/>
            <person name="Nadalig T."/>
            <person name="Sancelme M."/>
            <person name="Vuilleumier S."/>
            <person name="Grigoriev I.V."/>
            <person name="Amato P."/>
            <person name="Bringel F."/>
        </authorList>
    </citation>
    <scope>NUCLEOTIDE SEQUENCE</scope>
    <source>
        <strain evidence="4">PDD-24b-2</strain>
    </source>
</reference>
<dbReference type="PANTHER" id="PTHR21660:SF1">
    <property type="entry name" value="ACYL-COENZYME A THIOESTERASE 13"/>
    <property type="match status" value="1"/>
</dbReference>
<dbReference type="InterPro" id="IPR039298">
    <property type="entry name" value="ACOT13"/>
</dbReference>
<evidence type="ECO:0000259" key="3">
    <source>
        <dbReference type="Pfam" id="PF03061"/>
    </source>
</evidence>
<evidence type="ECO:0000256" key="1">
    <source>
        <dbReference type="ARBA" id="ARBA00008324"/>
    </source>
</evidence>
<dbReference type="CDD" id="cd03443">
    <property type="entry name" value="PaaI_thioesterase"/>
    <property type="match status" value="1"/>
</dbReference>
<dbReference type="InterPro" id="IPR006683">
    <property type="entry name" value="Thioestr_dom"/>
</dbReference>
<keyword evidence="5" id="KW-1185">Reference proteome</keyword>
<dbReference type="EMBL" id="JAKWFO010000007">
    <property type="protein sequence ID" value="KAI9634374.1"/>
    <property type="molecule type" value="Genomic_DNA"/>
</dbReference>
<dbReference type="Gene3D" id="3.10.129.10">
    <property type="entry name" value="Hotdog Thioesterase"/>
    <property type="match status" value="1"/>
</dbReference>
<evidence type="ECO:0000313" key="4">
    <source>
        <dbReference type="EMBL" id="KAI9634374.1"/>
    </source>
</evidence>
<name>A0AA38H8K4_9TREE</name>
<dbReference type="AlphaFoldDB" id="A0AA38H8K4"/>
<dbReference type="Pfam" id="PF03061">
    <property type="entry name" value="4HBT"/>
    <property type="match status" value="1"/>
</dbReference>
<comment type="caution">
    <text evidence="4">The sequence shown here is derived from an EMBL/GenBank/DDBJ whole genome shotgun (WGS) entry which is preliminary data.</text>
</comment>
<dbReference type="PANTHER" id="PTHR21660">
    <property type="entry name" value="THIOESTERASE SUPERFAMILY MEMBER-RELATED"/>
    <property type="match status" value="1"/>
</dbReference>
<dbReference type="SUPFAM" id="SSF54637">
    <property type="entry name" value="Thioesterase/thiol ester dehydrase-isomerase"/>
    <property type="match status" value="1"/>
</dbReference>
<sequence length="167" mass="18157">MKSNDGLEAFWQSFSSFCPFNSSAIQHLHLLGLDELPETDAKGRKAIDGYKMSWEGTIPPDWDNGSGNMHGAAAAYIVDLCTSAAIMIHTTSEFWGPPLVAGVSLAINMTYLHPAKIGTEILVEVEVLKCSATTANLICNILDRSSHQLLASGTHMKAWIPKLRSKL</sequence>
<dbReference type="GeneID" id="77729038"/>
<gene>
    <name evidence="4" type="ORF">MKK02DRAFT_37905</name>
</gene>
<organism evidence="4 5">
    <name type="scientific">Dioszegia hungarica</name>
    <dbReference type="NCBI Taxonomy" id="4972"/>
    <lineage>
        <taxon>Eukaryota</taxon>
        <taxon>Fungi</taxon>
        <taxon>Dikarya</taxon>
        <taxon>Basidiomycota</taxon>
        <taxon>Agaricomycotina</taxon>
        <taxon>Tremellomycetes</taxon>
        <taxon>Tremellales</taxon>
        <taxon>Bulleribasidiaceae</taxon>
        <taxon>Dioszegia</taxon>
    </lineage>
</organism>
<dbReference type="InterPro" id="IPR029069">
    <property type="entry name" value="HotDog_dom_sf"/>
</dbReference>
<accession>A0AA38H8K4</accession>
<dbReference type="GO" id="GO:0047617">
    <property type="term" value="F:fatty acyl-CoA hydrolase activity"/>
    <property type="evidence" value="ECO:0007669"/>
    <property type="project" value="InterPro"/>
</dbReference>
<evidence type="ECO:0000313" key="5">
    <source>
        <dbReference type="Proteomes" id="UP001164286"/>
    </source>
</evidence>
<dbReference type="RefSeq" id="XP_052944151.1">
    <property type="nucleotide sequence ID" value="XM_053089833.1"/>
</dbReference>